<dbReference type="Pfam" id="PF01569">
    <property type="entry name" value="PAP2"/>
    <property type="match status" value="1"/>
</dbReference>
<dbReference type="InterPro" id="IPR000326">
    <property type="entry name" value="PAP2/HPO"/>
</dbReference>
<evidence type="ECO:0000313" key="4">
    <source>
        <dbReference type="Proteomes" id="UP000282311"/>
    </source>
</evidence>
<dbReference type="AlphaFoldDB" id="A0A3B0BL69"/>
<evidence type="ECO:0000313" key="3">
    <source>
        <dbReference type="EMBL" id="RKN72386.1"/>
    </source>
</evidence>
<feature type="domain" description="Phosphatidic acid phosphatase type 2/haloperoxidase" evidence="2">
    <location>
        <begin position="88"/>
        <end position="201"/>
    </location>
</feature>
<dbReference type="SMART" id="SM00014">
    <property type="entry name" value="acidPPc"/>
    <property type="match status" value="1"/>
</dbReference>
<protein>
    <submittedName>
        <fullName evidence="3">Phosphatase PAP2 family protein</fullName>
    </submittedName>
</protein>
<gene>
    <name evidence="3" type="ORF">D7M11_28310</name>
</gene>
<feature type="transmembrane region" description="Helical" evidence="1">
    <location>
        <begin position="158"/>
        <end position="180"/>
    </location>
</feature>
<evidence type="ECO:0000259" key="2">
    <source>
        <dbReference type="SMART" id="SM00014"/>
    </source>
</evidence>
<feature type="transmembrane region" description="Helical" evidence="1">
    <location>
        <begin position="60"/>
        <end position="81"/>
    </location>
</feature>
<sequence>MVMNRWKYGAGAAALLVGFAVLAGTIRKTGPTAFDEAVGGWLTGLRSDGLTAFFKALSPLVSTTVFAILLVVFALLFAFVFKKRLEPLLLIVNLAVAFGLYRGLKGVFARPRPSADALIHASGFSFPSGNALMAASFYGLIAYLLYRLWKKSRPGLSWTMLVLGFALVLLIGVSRVYLGVHYATDILAGYALGGAWMLICAAIVNKRS</sequence>
<dbReference type="PANTHER" id="PTHR14969:SF13">
    <property type="entry name" value="AT30094P"/>
    <property type="match status" value="1"/>
</dbReference>
<feature type="transmembrane region" description="Helical" evidence="1">
    <location>
        <begin position="124"/>
        <end position="146"/>
    </location>
</feature>
<keyword evidence="1" id="KW-0472">Membrane</keyword>
<evidence type="ECO:0000256" key="1">
    <source>
        <dbReference type="SAM" id="Phobius"/>
    </source>
</evidence>
<dbReference type="PANTHER" id="PTHR14969">
    <property type="entry name" value="SPHINGOSINE-1-PHOSPHATE PHOSPHOHYDROLASE"/>
    <property type="match status" value="1"/>
</dbReference>
<feature type="transmembrane region" description="Helical" evidence="1">
    <location>
        <begin position="88"/>
        <end position="104"/>
    </location>
</feature>
<dbReference type="Proteomes" id="UP000282311">
    <property type="component" value="Unassembled WGS sequence"/>
</dbReference>
<name>A0A3B0BL69_9BACL</name>
<accession>A0A3B0BL69</accession>
<organism evidence="3 4">
    <name type="scientific">Paenibacillus ginsengarvi</name>
    <dbReference type="NCBI Taxonomy" id="400777"/>
    <lineage>
        <taxon>Bacteria</taxon>
        <taxon>Bacillati</taxon>
        <taxon>Bacillota</taxon>
        <taxon>Bacilli</taxon>
        <taxon>Bacillales</taxon>
        <taxon>Paenibacillaceae</taxon>
        <taxon>Paenibacillus</taxon>
    </lineage>
</organism>
<proteinExistence type="predicted"/>
<dbReference type="Gene3D" id="1.20.144.10">
    <property type="entry name" value="Phosphatidic acid phosphatase type 2/haloperoxidase"/>
    <property type="match status" value="2"/>
</dbReference>
<keyword evidence="4" id="KW-1185">Reference proteome</keyword>
<reference evidence="3 4" key="1">
    <citation type="journal article" date="2007" name="Int. J. Syst. Evol. Microbiol.">
        <title>Paenibacillus ginsengarvi sp. nov., isolated from soil from ginseng cultivation.</title>
        <authorList>
            <person name="Yoon M.H."/>
            <person name="Ten L.N."/>
            <person name="Im W.T."/>
        </authorList>
    </citation>
    <scope>NUCLEOTIDE SEQUENCE [LARGE SCALE GENOMIC DNA]</scope>
    <source>
        <strain evidence="3 4">KCTC 13059</strain>
    </source>
</reference>
<dbReference type="SUPFAM" id="SSF48317">
    <property type="entry name" value="Acid phosphatase/Vanadium-dependent haloperoxidase"/>
    <property type="match status" value="1"/>
</dbReference>
<dbReference type="InterPro" id="IPR036938">
    <property type="entry name" value="PAP2/HPO_sf"/>
</dbReference>
<feature type="transmembrane region" description="Helical" evidence="1">
    <location>
        <begin position="186"/>
        <end position="204"/>
    </location>
</feature>
<keyword evidence="1" id="KW-1133">Transmembrane helix</keyword>
<comment type="caution">
    <text evidence="3">The sequence shown here is derived from an EMBL/GenBank/DDBJ whole genome shotgun (WGS) entry which is preliminary data.</text>
</comment>
<keyword evidence="1" id="KW-0812">Transmembrane</keyword>
<dbReference type="CDD" id="cd03392">
    <property type="entry name" value="PAP2_like_2"/>
    <property type="match status" value="1"/>
</dbReference>
<dbReference type="EMBL" id="RBAH01000027">
    <property type="protein sequence ID" value="RKN72386.1"/>
    <property type="molecule type" value="Genomic_DNA"/>
</dbReference>